<accession>A0ABT8MAE5</accession>
<dbReference type="Proteomes" id="UP001168338">
    <property type="component" value="Unassembled WGS sequence"/>
</dbReference>
<evidence type="ECO:0000313" key="3">
    <source>
        <dbReference type="Proteomes" id="UP001168338"/>
    </source>
</evidence>
<keyword evidence="3" id="KW-1185">Reference proteome</keyword>
<sequence length="128" mass="13317">MLIFEDAGPLEAIGRSWNRFKNTWGETVLGQAGIGLVFLAVGFAGFLLTALLALTGFIGFLAVGILVALLVIVLAIPAASMHGVLVAALYLYATTGRVPGAYRPDLIPGAFAPRGSFGRVGYPEPGNI</sequence>
<name>A0ABT8MAE5_9EURY</name>
<feature type="transmembrane region" description="Helical" evidence="1">
    <location>
        <begin position="60"/>
        <end position="93"/>
    </location>
</feature>
<proteinExistence type="predicted"/>
<keyword evidence="1" id="KW-0472">Membrane</keyword>
<dbReference type="InterPro" id="IPR046157">
    <property type="entry name" value="DUF6159"/>
</dbReference>
<comment type="caution">
    <text evidence="2">The sequence shown here is derived from an EMBL/GenBank/DDBJ whole genome shotgun (WGS) entry which is preliminary data.</text>
</comment>
<dbReference type="Pfam" id="PF19656">
    <property type="entry name" value="DUF6159"/>
    <property type="match status" value="1"/>
</dbReference>
<evidence type="ECO:0000313" key="2">
    <source>
        <dbReference type="EMBL" id="MDN7024902.1"/>
    </source>
</evidence>
<organism evidence="2 3">
    <name type="scientific">Methanoculleus frigidifontis</name>
    <dbReference type="NCBI Taxonomy" id="2584085"/>
    <lineage>
        <taxon>Archaea</taxon>
        <taxon>Methanobacteriati</taxon>
        <taxon>Methanobacteriota</taxon>
        <taxon>Stenosarchaea group</taxon>
        <taxon>Methanomicrobia</taxon>
        <taxon>Methanomicrobiales</taxon>
        <taxon>Methanomicrobiaceae</taxon>
        <taxon>Methanoculleus</taxon>
    </lineage>
</organism>
<keyword evidence="1" id="KW-1133">Transmembrane helix</keyword>
<protein>
    <submittedName>
        <fullName evidence="2">Uncharacterized protein</fullName>
    </submittedName>
</protein>
<gene>
    <name evidence="2" type="ORF">FGU65_08375</name>
</gene>
<keyword evidence="1" id="KW-0812">Transmembrane</keyword>
<dbReference type="EMBL" id="VCYH01000005">
    <property type="protein sequence ID" value="MDN7024902.1"/>
    <property type="molecule type" value="Genomic_DNA"/>
</dbReference>
<feature type="transmembrane region" description="Helical" evidence="1">
    <location>
        <begin position="28"/>
        <end position="54"/>
    </location>
</feature>
<evidence type="ECO:0000256" key="1">
    <source>
        <dbReference type="SAM" id="Phobius"/>
    </source>
</evidence>
<reference evidence="2" key="1">
    <citation type="submission" date="2019-05" db="EMBL/GenBank/DDBJ databases">
        <title>Methanoculleus sp. FWC-SCC1, a methanogenic archaeon isolated from deep marine cold seep.</title>
        <authorList>
            <person name="Chen Y.-W."/>
            <person name="Chen S.-C."/>
            <person name="Teng N.-H."/>
            <person name="Lai M.-C."/>
        </authorList>
    </citation>
    <scope>NUCLEOTIDE SEQUENCE</scope>
    <source>
        <strain evidence="2">FWC-SCC1</strain>
    </source>
</reference>